<dbReference type="EMBL" id="JBHSGK010000019">
    <property type="protein sequence ID" value="MFC4737811.1"/>
    <property type="molecule type" value="Genomic_DNA"/>
</dbReference>
<accession>A0ABV9NY46</accession>
<gene>
    <name evidence="3" type="ORF">ACFO4L_14620</name>
</gene>
<dbReference type="PROSITE" id="PS51257">
    <property type="entry name" value="PROKAR_LIPOPROTEIN"/>
    <property type="match status" value="1"/>
</dbReference>
<feature type="region of interest" description="Disordered" evidence="1">
    <location>
        <begin position="27"/>
        <end position="58"/>
    </location>
</feature>
<protein>
    <submittedName>
        <fullName evidence="3">Uncharacterized protein</fullName>
    </submittedName>
</protein>
<dbReference type="Proteomes" id="UP001595896">
    <property type="component" value="Unassembled WGS sequence"/>
</dbReference>
<sequence length="58" mass="6141">MKRISVVTFAAAALLTLAACGDGAENLESENVNEDPMIDDDADMNEGLNEPVNEADET</sequence>
<evidence type="ECO:0000256" key="2">
    <source>
        <dbReference type="SAM" id="SignalP"/>
    </source>
</evidence>
<feature type="chain" id="PRO_5046910532" evidence="2">
    <location>
        <begin position="19"/>
        <end position="58"/>
    </location>
</feature>
<comment type="caution">
    <text evidence="3">The sequence shown here is derived from an EMBL/GenBank/DDBJ whole genome shotgun (WGS) entry which is preliminary data.</text>
</comment>
<evidence type="ECO:0000256" key="1">
    <source>
        <dbReference type="SAM" id="MobiDB-lite"/>
    </source>
</evidence>
<keyword evidence="4" id="KW-1185">Reference proteome</keyword>
<feature type="signal peptide" evidence="2">
    <location>
        <begin position="1"/>
        <end position="18"/>
    </location>
</feature>
<dbReference type="RefSeq" id="WP_377910400.1">
    <property type="nucleotide sequence ID" value="NZ_JBHSGK010000019.1"/>
</dbReference>
<proteinExistence type="predicted"/>
<organism evidence="3 4">
    <name type="scientific">Bacillus daqingensis</name>
    <dbReference type="NCBI Taxonomy" id="872396"/>
    <lineage>
        <taxon>Bacteria</taxon>
        <taxon>Bacillati</taxon>
        <taxon>Bacillota</taxon>
        <taxon>Bacilli</taxon>
        <taxon>Bacillales</taxon>
        <taxon>Bacillaceae</taxon>
        <taxon>Bacillus</taxon>
    </lineage>
</organism>
<evidence type="ECO:0000313" key="3">
    <source>
        <dbReference type="EMBL" id="MFC4737811.1"/>
    </source>
</evidence>
<feature type="compositionally biased region" description="Acidic residues" evidence="1">
    <location>
        <begin position="27"/>
        <end position="44"/>
    </location>
</feature>
<name>A0ABV9NY46_9BACI</name>
<reference evidence="4" key="1">
    <citation type="journal article" date="2019" name="Int. J. Syst. Evol. Microbiol.">
        <title>The Global Catalogue of Microorganisms (GCM) 10K type strain sequencing project: providing services to taxonomists for standard genome sequencing and annotation.</title>
        <authorList>
            <consortium name="The Broad Institute Genomics Platform"/>
            <consortium name="The Broad Institute Genome Sequencing Center for Infectious Disease"/>
            <person name="Wu L."/>
            <person name="Ma J."/>
        </authorList>
    </citation>
    <scope>NUCLEOTIDE SEQUENCE [LARGE SCALE GENOMIC DNA]</scope>
    <source>
        <strain evidence="4">JCM 12165</strain>
    </source>
</reference>
<keyword evidence="2" id="KW-0732">Signal</keyword>
<evidence type="ECO:0000313" key="4">
    <source>
        <dbReference type="Proteomes" id="UP001595896"/>
    </source>
</evidence>